<dbReference type="EC" id="2.5.1.21" evidence="3 5"/>
<proteinExistence type="inferred from homology"/>
<gene>
    <name evidence="6" type="primary">Mo03586</name>
    <name evidence="6" type="ORF">E5Q_03586</name>
</gene>
<dbReference type="eggNOG" id="KOG1459">
    <property type="taxonomic scope" value="Eukaryota"/>
</dbReference>
<dbReference type="RefSeq" id="XP_014565359.1">
    <property type="nucleotide sequence ID" value="XM_014709873.1"/>
</dbReference>
<dbReference type="GO" id="GO:0051996">
    <property type="term" value="F:squalene synthase [NAD(P)H] activity"/>
    <property type="evidence" value="ECO:0007669"/>
    <property type="project" value="UniProtKB-UniRule"/>
</dbReference>
<comment type="similarity">
    <text evidence="2 5">Belongs to the phytoene/squalene synthase family.</text>
</comment>
<dbReference type="InterPro" id="IPR044844">
    <property type="entry name" value="Trans_IPPS_euk-type"/>
</dbReference>
<name>G7E252_MIXOS</name>
<comment type="caution">
    <text evidence="6">The sequence shown here is derived from an EMBL/GenBank/DDBJ whole genome shotgun (WGS) entry which is preliminary data.</text>
</comment>
<dbReference type="PANTHER" id="PTHR11626">
    <property type="entry name" value="FARNESYL-DIPHOSPHATE FARNESYLTRANSFERASE"/>
    <property type="match status" value="1"/>
</dbReference>
<dbReference type="InterPro" id="IPR033904">
    <property type="entry name" value="Trans_IPPS_HH"/>
</dbReference>
<keyword evidence="5" id="KW-0812">Transmembrane</keyword>
<accession>G7E252</accession>
<dbReference type="AlphaFoldDB" id="G7E252"/>
<evidence type="ECO:0000256" key="3">
    <source>
        <dbReference type="ARBA" id="ARBA00012373"/>
    </source>
</evidence>
<keyword evidence="5" id="KW-1133">Transmembrane helix</keyword>
<evidence type="ECO:0000256" key="1">
    <source>
        <dbReference type="ARBA" id="ARBA00001946"/>
    </source>
</evidence>
<dbReference type="EMBL" id="BABT02000110">
    <property type="protein sequence ID" value="GAA96912.1"/>
    <property type="molecule type" value="Genomic_DNA"/>
</dbReference>
<feature type="transmembrane region" description="Helical" evidence="5">
    <location>
        <begin position="460"/>
        <end position="486"/>
    </location>
</feature>
<dbReference type="Pfam" id="PF00494">
    <property type="entry name" value="SQS_PSY"/>
    <property type="match status" value="1"/>
</dbReference>
<organism evidence="6 7">
    <name type="scientific">Mixia osmundae (strain CBS 9802 / IAM 14324 / JCM 22182 / KY 12970)</name>
    <dbReference type="NCBI Taxonomy" id="764103"/>
    <lineage>
        <taxon>Eukaryota</taxon>
        <taxon>Fungi</taxon>
        <taxon>Dikarya</taxon>
        <taxon>Basidiomycota</taxon>
        <taxon>Pucciniomycotina</taxon>
        <taxon>Mixiomycetes</taxon>
        <taxon>Mixiales</taxon>
        <taxon>Mixiaceae</taxon>
        <taxon>Mixia</taxon>
    </lineage>
</organism>
<dbReference type="FunCoup" id="G7E252">
    <property type="interactions" value="202"/>
</dbReference>
<keyword evidence="7" id="KW-1185">Reference proteome</keyword>
<reference evidence="6 7" key="1">
    <citation type="journal article" date="2011" name="J. Gen. Appl. Microbiol.">
        <title>Draft genome sequencing of the enigmatic basidiomycete Mixia osmundae.</title>
        <authorList>
            <person name="Nishida H."/>
            <person name="Nagatsuka Y."/>
            <person name="Sugiyama J."/>
        </authorList>
    </citation>
    <scope>NUCLEOTIDE SEQUENCE [LARGE SCALE GENOMIC DNA]</scope>
    <source>
        <strain evidence="7">CBS 9802 / IAM 14324 / JCM 22182 / KY 12970</strain>
    </source>
</reference>
<dbReference type="CDD" id="cd00683">
    <property type="entry name" value="Trans_IPPS_HH"/>
    <property type="match status" value="1"/>
</dbReference>
<dbReference type="InterPro" id="IPR019845">
    <property type="entry name" value="Squalene/phytoene_synthase_CS"/>
</dbReference>
<evidence type="ECO:0000313" key="7">
    <source>
        <dbReference type="Proteomes" id="UP000009131"/>
    </source>
</evidence>
<comment type="cofactor">
    <cofactor evidence="1 5">
        <name>Mg(2+)</name>
        <dbReference type="ChEBI" id="CHEBI:18420"/>
    </cofactor>
</comment>
<dbReference type="OrthoDB" id="431150at2759"/>
<reference evidence="6 7" key="2">
    <citation type="journal article" date="2012" name="Open Biol.">
        <title>Characteristics of nucleosomes and linker DNA regions on the genome of the basidiomycete Mixia osmundae revealed by mono- and dinucleosome mapping.</title>
        <authorList>
            <person name="Nishida H."/>
            <person name="Kondo S."/>
            <person name="Matsumoto T."/>
            <person name="Suzuki Y."/>
            <person name="Yoshikawa H."/>
            <person name="Taylor T.D."/>
            <person name="Sugiyama J."/>
        </authorList>
    </citation>
    <scope>NUCLEOTIDE SEQUENCE [LARGE SCALE GENOMIC DNA]</scope>
    <source>
        <strain evidence="7">CBS 9802 / IAM 14324 / JCM 22182 / KY 12970</strain>
    </source>
</reference>
<dbReference type="NCBIfam" id="TIGR01559">
    <property type="entry name" value="squal_synth"/>
    <property type="match status" value="1"/>
</dbReference>
<comment type="pathway">
    <text evidence="5">Terpene metabolism; lanosterol biosynthesis; lanosterol from farnesyl diphosphate: step 1/3.</text>
</comment>
<dbReference type="Proteomes" id="UP000009131">
    <property type="component" value="Unassembled WGS sequence"/>
</dbReference>
<dbReference type="InParanoid" id="G7E252"/>
<dbReference type="PANTHER" id="PTHR11626:SF2">
    <property type="entry name" value="SQUALENE SYNTHASE"/>
    <property type="match status" value="1"/>
</dbReference>
<dbReference type="GO" id="GO:0006696">
    <property type="term" value="P:ergosterol biosynthetic process"/>
    <property type="evidence" value="ECO:0007669"/>
    <property type="project" value="TreeGrafter"/>
</dbReference>
<keyword evidence="4 5" id="KW-0808">Transferase</keyword>
<dbReference type="PROSITE" id="PS01045">
    <property type="entry name" value="SQUALEN_PHYTOEN_SYN_2"/>
    <property type="match status" value="1"/>
</dbReference>
<dbReference type="SFLD" id="SFLDG01018">
    <property type="entry name" value="Squalene/Phytoene_Synthase_Lik"/>
    <property type="match status" value="1"/>
</dbReference>
<evidence type="ECO:0000313" key="6">
    <source>
        <dbReference type="EMBL" id="GAA96912.1"/>
    </source>
</evidence>
<evidence type="ECO:0000256" key="2">
    <source>
        <dbReference type="ARBA" id="ARBA00006251"/>
    </source>
</evidence>
<dbReference type="InterPro" id="IPR002060">
    <property type="entry name" value="Squ/phyt_synthse"/>
</dbReference>
<comment type="catalytic activity">
    <reaction evidence="5">
        <text>2 (2E,6E)-farnesyl diphosphate + NADPH + H(+) = squalene + 2 diphosphate + NADP(+)</text>
        <dbReference type="Rhea" id="RHEA:32295"/>
        <dbReference type="ChEBI" id="CHEBI:15378"/>
        <dbReference type="ChEBI" id="CHEBI:15440"/>
        <dbReference type="ChEBI" id="CHEBI:33019"/>
        <dbReference type="ChEBI" id="CHEBI:57783"/>
        <dbReference type="ChEBI" id="CHEBI:58349"/>
        <dbReference type="ChEBI" id="CHEBI:175763"/>
        <dbReference type="EC" id="2.5.1.21"/>
    </reaction>
</comment>
<keyword evidence="5" id="KW-0472">Membrane</keyword>
<dbReference type="GO" id="GO:0005789">
    <property type="term" value="C:endoplasmic reticulum membrane"/>
    <property type="evidence" value="ECO:0007669"/>
    <property type="project" value="TreeGrafter"/>
</dbReference>
<dbReference type="STRING" id="764103.G7E252"/>
<dbReference type="Gene3D" id="1.10.600.10">
    <property type="entry name" value="Farnesyl Diphosphate Synthase"/>
    <property type="match status" value="1"/>
</dbReference>
<dbReference type="GO" id="GO:0045338">
    <property type="term" value="P:farnesyl diphosphate metabolic process"/>
    <property type="evidence" value="ECO:0007669"/>
    <property type="project" value="InterPro"/>
</dbReference>
<comment type="catalytic activity">
    <reaction evidence="5">
        <text>2 (2E,6E)-farnesyl diphosphate + NADH + H(+) = squalene + 2 diphosphate + NAD(+)</text>
        <dbReference type="Rhea" id="RHEA:32299"/>
        <dbReference type="ChEBI" id="CHEBI:15378"/>
        <dbReference type="ChEBI" id="CHEBI:15440"/>
        <dbReference type="ChEBI" id="CHEBI:33019"/>
        <dbReference type="ChEBI" id="CHEBI:57540"/>
        <dbReference type="ChEBI" id="CHEBI:57945"/>
        <dbReference type="ChEBI" id="CHEBI:175763"/>
        <dbReference type="EC" id="2.5.1.21"/>
    </reaction>
</comment>
<evidence type="ECO:0000256" key="5">
    <source>
        <dbReference type="RuleBase" id="RU368088"/>
    </source>
</evidence>
<dbReference type="GO" id="GO:0055056">
    <property type="term" value="F:D-glucose transmembrane transporter activity"/>
    <property type="evidence" value="ECO:0007669"/>
    <property type="project" value="UniProtKB-UniRule"/>
</dbReference>
<dbReference type="FunFam" id="1.10.600.10:FF:000023">
    <property type="entry name" value="Squalene synthase"/>
    <property type="match status" value="1"/>
</dbReference>
<sequence length="502" mass="56520">MAVAKQSKMSKYASYLLLALTHPDELKAAISYSLWRDPLNRIEDDREASGLDRHSMQRCWFFLDMTSRSFAAVIKELEPPVARAICIFYLVLRGLDTVEDDMTIPLATKEPVLVSFHERLSEKGWTFTGNGPDEKDRQLLVEFDNVIQEMALLDEGYRTVITDIAREMGAGMAKYARMADENAGVFSVDTLASFDLYCHYVAGLVGEGLSRIFAASGREDPQLGKQLTLSNSMGLMLQKTNILRDFREDIDDGRLFWPKEIWGKYAKEPRDLTLKENSEAARWALSEMTVDALTHAVDALNYLTLLKDQAIFCFCAVPQVMAIATLEECFDNLDVYQKNVKIRRTLTASLIYKTANPRDVAYFFRHFVGKINQRKSPADPSYIKLSVLGGQIDQWCETRYPSWVKPTEGRQIPSTVEEATAQGFSDARIRQLPSLSEDAQYAAEQLRLESGKMTSEDIRFISIVVAFVGLIAALLAGIVALAIWYINQPGDVSVADVHKIEL</sequence>
<dbReference type="SFLD" id="SFLDS00005">
    <property type="entry name" value="Isoprenoid_Synthase_Type_I"/>
    <property type="match status" value="1"/>
</dbReference>
<dbReference type="PROSITE" id="PS01044">
    <property type="entry name" value="SQUALEN_PHYTOEN_SYN_1"/>
    <property type="match status" value="1"/>
</dbReference>
<comment type="function">
    <text evidence="5">Catalyzes the condensation of 2 farnesyl pyrophosphate (FPP) moieties to form squalene.</text>
</comment>
<protein>
    <recommendedName>
        <fullName evidence="3 5">Squalene synthase</fullName>
        <shortName evidence="5">SQS</shortName>
        <shortName evidence="5">SS</shortName>
        <ecNumber evidence="3 5">2.5.1.21</ecNumber>
    </recommendedName>
</protein>
<dbReference type="UniPathway" id="UPA00767">
    <property type="reaction ID" value="UER00751"/>
</dbReference>
<dbReference type="InterPro" id="IPR006449">
    <property type="entry name" value="Squal_synth-like"/>
</dbReference>
<dbReference type="SUPFAM" id="SSF48576">
    <property type="entry name" value="Terpenoid synthases"/>
    <property type="match status" value="1"/>
</dbReference>
<dbReference type="HOGENOM" id="CLU_031981_2_1_1"/>
<dbReference type="OMA" id="GEACQLM"/>
<evidence type="ECO:0000256" key="4">
    <source>
        <dbReference type="ARBA" id="ARBA00022679"/>
    </source>
</evidence>
<dbReference type="InterPro" id="IPR008949">
    <property type="entry name" value="Isoprenoid_synthase_dom_sf"/>
</dbReference>